<dbReference type="AlphaFoldDB" id="A0A1W1ZTY0"/>
<dbReference type="Proteomes" id="UP000192330">
    <property type="component" value="Unassembled WGS sequence"/>
</dbReference>
<keyword evidence="2" id="KW-0346">Stress response</keyword>
<keyword evidence="3" id="KW-1185">Reference proteome</keyword>
<proteinExistence type="predicted"/>
<reference evidence="2 3" key="1">
    <citation type="submission" date="2017-04" db="EMBL/GenBank/DDBJ databases">
        <authorList>
            <person name="Afonso C.L."/>
            <person name="Miller P.J."/>
            <person name="Scott M.A."/>
            <person name="Spackman E."/>
            <person name="Goraichik I."/>
            <person name="Dimitrov K.M."/>
            <person name="Suarez D.L."/>
            <person name="Swayne D.E."/>
        </authorList>
    </citation>
    <scope>NUCLEOTIDE SEQUENCE [LARGE SCALE GENOMIC DNA]</scope>
    <source>
        <strain evidence="2 3">CGMCC 1.12644</strain>
    </source>
</reference>
<dbReference type="InterPro" id="IPR038670">
    <property type="entry name" value="HslJ-like_sf"/>
</dbReference>
<accession>A0A1W1ZTY0</accession>
<evidence type="ECO:0000259" key="1">
    <source>
        <dbReference type="Pfam" id="PF03724"/>
    </source>
</evidence>
<evidence type="ECO:0000313" key="2">
    <source>
        <dbReference type="EMBL" id="SMC51826.1"/>
    </source>
</evidence>
<sequence length="135" mass="14158">MHKLLLVPLLALAACDQDETLVSYGGAGTWRLSAMDGAGYSAEATMTLGTAGAVTGKAPCNSWSATQSAPYPWFDLSPIISTRRACPELQAETAFFTALSQMTLSEVAGDTLLLTNDAGREMIFTAVAPDAQAPR</sequence>
<evidence type="ECO:0000313" key="3">
    <source>
        <dbReference type="Proteomes" id="UP000192330"/>
    </source>
</evidence>
<dbReference type="EMBL" id="FWYD01000002">
    <property type="protein sequence ID" value="SMC51826.1"/>
    <property type="molecule type" value="Genomic_DNA"/>
</dbReference>
<dbReference type="OrthoDB" id="7777568at2"/>
<organism evidence="2 3">
    <name type="scientific">Primorskyibacter flagellatus</name>
    <dbReference type="NCBI Taxonomy" id="1387277"/>
    <lineage>
        <taxon>Bacteria</taxon>
        <taxon>Pseudomonadati</taxon>
        <taxon>Pseudomonadota</taxon>
        <taxon>Alphaproteobacteria</taxon>
        <taxon>Rhodobacterales</taxon>
        <taxon>Roseobacteraceae</taxon>
        <taxon>Primorskyibacter</taxon>
    </lineage>
</organism>
<dbReference type="STRING" id="1387277.SAMN06295998_102152"/>
<dbReference type="PROSITE" id="PS51257">
    <property type="entry name" value="PROKAR_LIPOPROTEIN"/>
    <property type="match status" value="1"/>
</dbReference>
<gene>
    <name evidence="2" type="ORF">SAMN06295998_102152</name>
</gene>
<feature type="domain" description="DUF306" evidence="1">
    <location>
        <begin position="28"/>
        <end position="122"/>
    </location>
</feature>
<dbReference type="InterPro" id="IPR005184">
    <property type="entry name" value="DUF306_Meta_HslJ"/>
</dbReference>
<dbReference type="RefSeq" id="WP_084350460.1">
    <property type="nucleotide sequence ID" value="NZ_FWYD01000002.1"/>
</dbReference>
<protein>
    <submittedName>
        <fullName evidence="2">Heat shock protein HslJ</fullName>
    </submittedName>
</protein>
<dbReference type="Gene3D" id="2.40.128.270">
    <property type="match status" value="1"/>
</dbReference>
<name>A0A1W1ZTY0_9RHOB</name>
<dbReference type="Pfam" id="PF03724">
    <property type="entry name" value="META"/>
    <property type="match status" value="1"/>
</dbReference>